<gene>
    <name evidence="1" type="ORF">H9S92_11950</name>
</gene>
<dbReference type="Pfam" id="PF14284">
    <property type="entry name" value="PcfJ"/>
    <property type="match status" value="1"/>
</dbReference>
<protein>
    <submittedName>
        <fullName evidence="1">PcfJ domain-containing protein</fullName>
    </submittedName>
</protein>
<dbReference type="InterPro" id="IPR025586">
    <property type="entry name" value="PcfJ"/>
</dbReference>
<dbReference type="AlphaFoldDB" id="A0A923PLF6"/>
<dbReference type="Proteomes" id="UP000650081">
    <property type="component" value="Unassembled WGS sequence"/>
</dbReference>
<keyword evidence="2" id="KW-1185">Reference proteome</keyword>
<sequence>MPPALDYDSPAEAAEFAREFAALSAGRYWGADRPAHLLVIYRRLVAALGPFAQQLRAATPLPQRPPLLAPWLAEWIDEEAFDDALFDVQLFLDARGVPGEVLRASFGQPLPLRSTNALGILRSAPPEAVRQWTDLKQHYPLTLNDERIVTGYHLVLEAFFHDQGSAGTTAELVLFLTEILPHFEAKLPDYAPGQEIYRCGDWFSIWRQHLLRTVPNLPADDAYYDLDFSLIIRNLPAAIWWNNGLPYRNQEKAFHYYSQDFFWLARGGSLRKIPDHPPYSRRMAMEFLDLPAELNTGEADIYVYCFLRSLGCSHAMCLALQRFFHRPEDPASLGTWLQRLDPIVQKLRELPSTWREHDDETNALLGYVYHCFRDQPGFSISGRPIAAIQREADAYYARIAERQALAQRREAERRAAADREQDINKASWKPLAKVQPWSQHYARYERVLAHTITELTTREALERESATMHHCVGGYWQRCKQGYSSIWSLREQRHNGQWFSVLTIEISPPSRNIIQVRGRFNASPNAGQMRIIEQWAHREKLGINLGWDWA</sequence>
<accession>A0A923PLF6</accession>
<name>A0A923PLF6_9BACT</name>
<dbReference type="RefSeq" id="WP_187466952.1">
    <property type="nucleotide sequence ID" value="NZ_JACSIT010000106.1"/>
</dbReference>
<evidence type="ECO:0000313" key="2">
    <source>
        <dbReference type="Proteomes" id="UP000650081"/>
    </source>
</evidence>
<organism evidence="1 2">
    <name type="scientific">Neolewinella lacunae</name>
    <dbReference type="NCBI Taxonomy" id="1517758"/>
    <lineage>
        <taxon>Bacteria</taxon>
        <taxon>Pseudomonadati</taxon>
        <taxon>Bacteroidota</taxon>
        <taxon>Saprospiria</taxon>
        <taxon>Saprospirales</taxon>
        <taxon>Lewinellaceae</taxon>
        <taxon>Neolewinella</taxon>
    </lineage>
</organism>
<reference evidence="1" key="1">
    <citation type="submission" date="2020-08" db="EMBL/GenBank/DDBJ databases">
        <title>Lewinella bacteria from marine environments.</title>
        <authorList>
            <person name="Zhong Y."/>
        </authorList>
    </citation>
    <scope>NUCLEOTIDE SEQUENCE</scope>
    <source>
        <strain evidence="1">KCTC 42187</strain>
    </source>
</reference>
<comment type="caution">
    <text evidence="1">The sequence shown here is derived from an EMBL/GenBank/DDBJ whole genome shotgun (WGS) entry which is preliminary data.</text>
</comment>
<proteinExistence type="predicted"/>
<dbReference type="EMBL" id="JACSIT010000106">
    <property type="protein sequence ID" value="MBC6994881.1"/>
    <property type="molecule type" value="Genomic_DNA"/>
</dbReference>
<evidence type="ECO:0000313" key="1">
    <source>
        <dbReference type="EMBL" id="MBC6994881.1"/>
    </source>
</evidence>